<dbReference type="AlphaFoldDB" id="X6NER7"/>
<protein>
    <submittedName>
        <fullName evidence="1">Uncharacterized protein</fullName>
    </submittedName>
</protein>
<proteinExistence type="predicted"/>
<reference evidence="1 2" key="1">
    <citation type="journal article" date="2013" name="Curr. Biol.">
        <title>The Genome of the Foraminiferan Reticulomyxa filosa.</title>
        <authorList>
            <person name="Glockner G."/>
            <person name="Hulsmann N."/>
            <person name="Schleicher M."/>
            <person name="Noegel A.A."/>
            <person name="Eichinger L."/>
            <person name="Gallinger C."/>
            <person name="Pawlowski J."/>
            <person name="Sierra R."/>
            <person name="Euteneuer U."/>
            <person name="Pillet L."/>
            <person name="Moustafa A."/>
            <person name="Platzer M."/>
            <person name="Groth M."/>
            <person name="Szafranski K."/>
            <person name="Schliwa M."/>
        </authorList>
    </citation>
    <scope>NUCLEOTIDE SEQUENCE [LARGE SCALE GENOMIC DNA]</scope>
</reference>
<gene>
    <name evidence="1" type="ORF">RFI_12899</name>
</gene>
<organism evidence="1 2">
    <name type="scientific">Reticulomyxa filosa</name>
    <dbReference type="NCBI Taxonomy" id="46433"/>
    <lineage>
        <taxon>Eukaryota</taxon>
        <taxon>Sar</taxon>
        <taxon>Rhizaria</taxon>
        <taxon>Retaria</taxon>
        <taxon>Foraminifera</taxon>
        <taxon>Monothalamids</taxon>
        <taxon>Reticulomyxidae</taxon>
        <taxon>Reticulomyxa</taxon>
    </lineage>
</organism>
<dbReference type="Proteomes" id="UP000023152">
    <property type="component" value="Unassembled WGS sequence"/>
</dbReference>
<keyword evidence="2" id="KW-1185">Reference proteome</keyword>
<comment type="caution">
    <text evidence="1">The sequence shown here is derived from an EMBL/GenBank/DDBJ whole genome shotgun (WGS) entry which is preliminary data.</text>
</comment>
<evidence type="ECO:0000313" key="2">
    <source>
        <dbReference type="Proteomes" id="UP000023152"/>
    </source>
</evidence>
<evidence type="ECO:0000313" key="1">
    <source>
        <dbReference type="EMBL" id="ETO24259.1"/>
    </source>
</evidence>
<sequence length="133" mass="15914">MELMNNGILTKYSRFYAHCIKKFIVQFQYFEFNNNMPIQNAVFILDCAKVVYFSHLYRLRCYVAPDMRDNLLVPAYSDDNLKLYKIYDVFFQFNSISQKQFFVLDDSGKRNYLLDHTVDNVFEMKNVSIVLPQ</sequence>
<accession>X6NER7</accession>
<dbReference type="OrthoDB" id="5600037at2759"/>
<name>X6NER7_RETFI</name>
<dbReference type="EMBL" id="ASPP01009341">
    <property type="protein sequence ID" value="ETO24259.1"/>
    <property type="molecule type" value="Genomic_DNA"/>
</dbReference>